<name>A0A1W7ABZ9_9STAP</name>
<keyword evidence="1 4" id="KW-0489">Methyltransferase</keyword>
<dbReference type="CDD" id="cd02440">
    <property type="entry name" value="AdoMet_MTases"/>
    <property type="match status" value="1"/>
</dbReference>
<dbReference type="Gene3D" id="3.40.50.150">
    <property type="entry name" value="Vaccinia Virus protein VP39"/>
    <property type="match status" value="1"/>
</dbReference>
<dbReference type="PANTHER" id="PTHR43542">
    <property type="entry name" value="METHYLTRANSFERASE"/>
    <property type="match status" value="1"/>
</dbReference>
<dbReference type="InterPro" id="IPR029063">
    <property type="entry name" value="SAM-dependent_MTases_sf"/>
</dbReference>
<dbReference type="KEGG" id="mcak:MCCS_09730"/>
<dbReference type="PANTHER" id="PTHR43542:SF1">
    <property type="entry name" value="METHYLTRANSFERASE"/>
    <property type="match status" value="1"/>
</dbReference>
<organism evidence="4 5">
    <name type="scientific">Macrococcoides canis</name>
    <dbReference type="NCBI Taxonomy" id="1855823"/>
    <lineage>
        <taxon>Bacteria</taxon>
        <taxon>Bacillati</taxon>
        <taxon>Bacillota</taxon>
        <taxon>Bacilli</taxon>
        <taxon>Bacillales</taxon>
        <taxon>Staphylococcaceae</taxon>
        <taxon>Macrococcoides</taxon>
    </lineage>
</organism>
<dbReference type="EC" id="2.1.1.171" evidence="4"/>
<keyword evidence="3" id="KW-0175">Coiled coil</keyword>
<dbReference type="GO" id="GO:0052913">
    <property type="term" value="F:16S rRNA (guanine(966)-N(2))-methyltransferase activity"/>
    <property type="evidence" value="ECO:0007669"/>
    <property type="project" value="UniProtKB-EC"/>
</dbReference>
<keyword evidence="5" id="KW-1185">Reference proteome</keyword>
<gene>
    <name evidence="4" type="primary">rsmD</name>
    <name evidence="4" type="ORF">MCCS_09730</name>
</gene>
<dbReference type="OrthoDB" id="9803017at2"/>
<evidence type="ECO:0000256" key="1">
    <source>
        <dbReference type="ARBA" id="ARBA00022603"/>
    </source>
</evidence>
<accession>A0A1W7ABZ9</accession>
<dbReference type="PIRSF" id="PIRSF004553">
    <property type="entry name" value="CHP00095"/>
    <property type="match status" value="1"/>
</dbReference>
<dbReference type="RefSeq" id="WP_086042278.1">
    <property type="nucleotide sequence ID" value="NZ_CBCRZA010000006.1"/>
</dbReference>
<evidence type="ECO:0000313" key="4">
    <source>
        <dbReference type="EMBL" id="ARQ06620.1"/>
    </source>
</evidence>
<keyword evidence="2 4" id="KW-0808">Transferase</keyword>
<reference evidence="4 5" key="1">
    <citation type="journal article" date="2017" name="Int. J. Syst. Evol. Microbiol.">
        <title>Macrococcus canis sp. nov., a skin bacterium associated with infections in dogs.</title>
        <authorList>
            <person name="Gobeli Brawand S."/>
            <person name="Cotting K."/>
            <person name="Gomez-Sanz E."/>
            <person name="Collaud A."/>
            <person name="Thomann A."/>
            <person name="Brodard I."/>
            <person name="Rodriguez-Campos S."/>
            <person name="Strauss C."/>
            <person name="Perreten V."/>
        </authorList>
    </citation>
    <scope>NUCLEOTIDE SEQUENCE [LARGE SCALE GENOMIC DNA]</scope>
    <source>
        <strain evidence="4 5">KM45013</strain>
    </source>
</reference>
<proteinExistence type="predicted"/>
<sequence>MRVIGGKYKRFPLEALKGVTSRPTTDKIKETMFNIIGPLEGSGLDLFAGSGALGIEGISRGLSHVVFVDGSFQAVQVIKKNVSKLDEQVEVYKNDYKRALKALVKREIQFDIIFLDPPYDKGIIGDALPYIRTNNLLKPGGLIMIECEKHETIDTLDYEVLKHDNYGITKLILLRGIE</sequence>
<dbReference type="PROSITE" id="PS00092">
    <property type="entry name" value="N6_MTASE"/>
    <property type="match status" value="1"/>
</dbReference>
<feature type="coiled-coil region" evidence="3">
    <location>
        <begin position="75"/>
        <end position="102"/>
    </location>
</feature>
<dbReference type="InterPro" id="IPR004398">
    <property type="entry name" value="RNA_MeTrfase_RsmD"/>
</dbReference>
<evidence type="ECO:0000256" key="2">
    <source>
        <dbReference type="ARBA" id="ARBA00022679"/>
    </source>
</evidence>
<dbReference type="AlphaFoldDB" id="A0A1W7ABZ9"/>
<dbReference type="SUPFAM" id="SSF53335">
    <property type="entry name" value="S-adenosyl-L-methionine-dependent methyltransferases"/>
    <property type="match status" value="1"/>
</dbReference>
<evidence type="ECO:0000256" key="3">
    <source>
        <dbReference type="SAM" id="Coils"/>
    </source>
</evidence>
<protein>
    <submittedName>
        <fullName evidence="4">Ribosomal RNA small subunit methyltransferase D</fullName>
        <ecNumber evidence="4">2.1.1.171</ecNumber>
    </submittedName>
</protein>
<dbReference type="GO" id="GO:0003676">
    <property type="term" value="F:nucleic acid binding"/>
    <property type="evidence" value="ECO:0007669"/>
    <property type="project" value="InterPro"/>
</dbReference>
<dbReference type="GeneID" id="35295105"/>
<dbReference type="Proteomes" id="UP000194154">
    <property type="component" value="Chromosome"/>
</dbReference>
<evidence type="ECO:0000313" key="5">
    <source>
        <dbReference type="Proteomes" id="UP000194154"/>
    </source>
</evidence>
<dbReference type="InterPro" id="IPR002052">
    <property type="entry name" value="DNA_methylase_N6_adenine_CS"/>
</dbReference>
<dbReference type="Pfam" id="PF03602">
    <property type="entry name" value="Cons_hypoth95"/>
    <property type="match status" value="1"/>
</dbReference>
<dbReference type="NCBIfam" id="TIGR00095">
    <property type="entry name" value="16S rRNA (guanine(966)-N(2))-methyltransferase RsmD"/>
    <property type="match status" value="1"/>
</dbReference>
<dbReference type="STRING" id="1855823.MCCS_09730"/>
<dbReference type="EMBL" id="CP021059">
    <property type="protein sequence ID" value="ARQ06620.1"/>
    <property type="molecule type" value="Genomic_DNA"/>
</dbReference>